<comment type="caution">
    <text evidence="1">The sequence shown here is derived from an EMBL/GenBank/DDBJ whole genome shotgun (WGS) entry which is preliminary data.</text>
</comment>
<reference evidence="1 2" key="1">
    <citation type="journal article" date="2024" name="Int. J. Syst. Evol. Microbiol.">
        <title>Clostridium omnivorum sp. nov., isolated from anoxic soil under the treatment of reductive soil disinfestation.</title>
        <authorList>
            <person name="Ueki A."/>
            <person name="Tonouchi A."/>
            <person name="Kaku N."/>
            <person name="Honma S."/>
            <person name="Ueki K."/>
        </authorList>
    </citation>
    <scope>NUCLEOTIDE SEQUENCE [LARGE SCALE GENOMIC DNA]</scope>
    <source>
        <strain evidence="1 2">E14</strain>
    </source>
</reference>
<evidence type="ECO:0008006" key="3">
    <source>
        <dbReference type="Google" id="ProtNLM"/>
    </source>
</evidence>
<dbReference type="EMBL" id="BRXR01000001">
    <property type="protein sequence ID" value="GLC29295.1"/>
    <property type="molecule type" value="Genomic_DNA"/>
</dbReference>
<gene>
    <name evidence="1" type="ORF">bsdE14_07050</name>
</gene>
<name>A0ABQ5N259_9CLOT</name>
<accession>A0ABQ5N259</accession>
<dbReference type="RefSeq" id="WP_264848586.1">
    <property type="nucleotide sequence ID" value="NZ_BRXR01000001.1"/>
</dbReference>
<sequence length="56" mass="6634">MKDIYIYTTIRSWLDETPDATIRGKILDVETNYIQILDENGYTQIIMLDKLYAVVY</sequence>
<evidence type="ECO:0000313" key="1">
    <source>
        <dbReference type="EMBL" id="GLC29295.1"/>
    </source>
</evidence>
<organism evidence="1 2">
    <name type="scientific">Clostridium omnivorum</name>
    <dbReference type="NCBI Taxonomy" id="1604902"/>
    <lineage>
        <taxon>Bacteria</taxon>
        <taxon>Bacillati</taxon>
        <taxon>Bacillota</taxon>
        <taxon>Clostridia</taxon>
        <taxon>Eubacteriales</taxon>
        <taxon>Clostridiaceae</taxon>
        <taxon>Clostridium</taxon>
    </lineage>
</organism>
<dbReference type="Proteomes" id="UP001208567">
    <property type="component" value="Unassembled WGS sequence"/>
</dbReference>
<keyword evidence="2" id="KW-1185">Reference proteome</keyword>
<protein>
    <recommendedName>
        <fullName evidence="3">DUF2642 domain-containing protein</fullName>
    </recommendedName>
</protein>
<evidence type="ECO:0000313" key="2">
    <source>
        <dbReference type="Proteomes" id="UP001208567"/>
    </source>
</evidence>
<proteinExistence type="predicted"/>